<feature type="compositionally biased region" description="Basic residues" evidence="5">
    <location>
        <begin position="10"/>
        <end position="25"/>
    </location>
</feature>
<sequence length="729" mass="76978">MKSSLYGRSGSKRRSRSRSHRRSRSRHEERRSGASSFSSSSTPSGWKSEKKKQYRFDSPPRTGETPEEQQKKLIQQQISASPAVAGTSLLPTVAPSAAFSGPASSLALDAAATKAARELYVGNLPPSLEVPQLMEFLNAAMAAVGGALLPGPPAVKAWRSTDGHYAFVEFRTMEEASNGMQLNGLNCMGFNLRIGRPKTYPQDMNHLIPPPTIPLLHPQAAMGAGIVGGALPGVGLGAVPGAAGLPGAVAGVPGAQTTGAGGVGTLGGAAAAGTPGTSVATVASNPQAALAAAQLAAHGVTSSQTKEDKNQQPERLCILDLPPLMSEEKVRQLVETFGPVNAFHLLKKDDGSEMVCIVEYVDLESQEQAMDILHSNSPYRILLAEEAIQQEVIAPFFKKAKAKQMKAEDEEEEEMDGEEMSIQALLRPQVCTRVLLLSNIVDVEDLLDDKEYEEIVEDIRLECEECGGPVLSVNIPRPVRGFEHESQPEYQQKERETAAHAKKEEGDSEVKTEDAGTAMVKQEVTENAADGENEGVEKAKEAEVKDEAAGGKRSDGNEQKPATIGFAYVEFEDCEWSAKARKALNGRKFGGKIVEAHYFSEVRFRKEMFYDPKPNFLRSHSSLYNKTLAYAGPRRQPKQEEDEEETSPSSATSSASCSASGCSSGDACGGSHTGVSGCSPGGTGNPSILPAPAAASAGLLSGSSVLPAPSPPGPGGYPGGGGQYANGGA</sequence>
<dbReference type="CDD" id="cd12232">
    <property type="entry name" value="RRM3_U2AF65"/>
    <property type="match status" value="1"/>
</dbReference>
<evidence type="ECO:0000256" key="3">
    <source>
        <dbReference type="ARBA" id="ARBA00023187"/>
    </source>
</evidence>
<feature type="region of interest" description="Disordered" evidence="5">
    <location>
        <begin position="1"/>
        <end position="71"/>
    </location>
</feature>
<dbReference type="PROSITE" id="PS50102">
    <property type="entry name" value="RRM"/>
    <property type="match status" value="2"/>
</dbReference>
<dbReference type="GO" id="GO:0003723">
    <property type="term" value="F:RNA binding"/>
    <property type="evidence" value="ECO:0007669"/>
    <property type="project" value="UniProtKB-UniRule"/>
</dbReference>
<dbReference type="InterPro" id="IPR035979">
    <property type="entry name" value="RBD_domain_sf"/>
</dbReference>
<feature type="region of interest" description="Disordered" evidence="5">
    <location>
        <begin position="483"/>
        <end position="559"/>
    </location>
</feature>
<dbReference type="PANTHER" id="PTHR23139">
    <property type="entry name" value="RNA-BINDING PROTEIN"/>
    <property type="match status" value="1"/>
</dbReference>
<dbReference type="CDD" id="cd12230">
    <property type="entry name" value="RRM1_U2AF65"/>
    <property type="match status" value="1"/>
</dbReference>
<gene>
    <name evidence="7" type="ORF">BN1204_053370</name>
</gene>
<evidence type="ECO:0000256" key="4">
    <source>
        <dbReference type="PROSITE-ProRule" id="PRU00176"/>
    </source>
</evidence>
<feature type="compositionally biased region" description="Basic and acidic residues" evidence="5">
    <location>
        <begin position="483"/>
        <end position="514"/>
    </location>
</feature>
<keyword evidence="1" id="KW-0507">mRNA processing</keyword>
<dbReference type="SUPFAM" id="SSF54928">
    <property type="entry name" value="RNA-binding domain, RBD"/>
    <property type="match status" value="2"/>
</dbReference>
<feature type="compositionally biased region" description="Low complexity" evidence="5">
    <location>
        <begin position="33"/>
        <end position="46"/>
    </location>
</feature>
<keyword evidence="3" id="KW-0508">mRNA splicing</keyword>
<proteinExistence type="predicted"/>
<organism evidence="7">
    <name type="scientific">Neospora caninum (strain Liverpool)</name>
    <dbReference type="NCBI Taxonomy" id="572307"/>
    <lineage>
        <taxon>Eukaryota</taxon>
        <taxon>Sar</taxon>
        <taxon>Alveolata</taxon>
        <taxon>Apicomplexa</taxon>
        <taxon>Conoidasida</taxon>
        <taxon>Coccidia</taxon>
        <taxon>Eucoccidiorida</taxon>
        <taxon>Eimeriorina</taxon>
        <taxon>Sarcocystidae</taxon>
        <taxon>Neospora</taxon>
    </lineage>
</organism>
<dbReference type="EMBL" id="LN714486">
    <property type="protein sequence ID" value="CEL69632.1"/>
    <property type="molecule type" value="Genomic_DNA"/>
</dbReference>
<dbReference type="GO" id="GO:0006397">
    <property type="term" value="P:mRNA processing"/>
    <property type="evidence" value="ECO:0007669"/>
    <property type="project" value="UniProtKB-KW"/>
</dbReference>
<feature type="compositionally biased region" description="Gly residues" evidence="5">
    <location>
        <begin position="716"/>
        <end position="729"/>
    </location>
</feature>
<dbReference type="InterPro" id="IPR000504">
    <property type="entry name" value="RRM_dom"/>
</dbReference>
<evidence type="ECO:0000256" key="1">
    <source>
        <dbReference type="ARBA" id="ARBA00022664"/>
    </source>
</evidence>
<feature type="domain" description="RRM" evidence="6">
    <location>
        <begin position="314"/>
        <end position="386"/>
    </location>
</feature>
<dbReference type="InterPro" id="IPR012677">
    <property type="entry name" value="Nucleotide-bd_a/b_plait_sf"/>
</dbReference>
<dbReference type="GO" id="GO:1990904">
    <property type="term" value="C:ribonucleoprotein complex"/>
    <property type="evidence" value="ECO:0007669"/>
    <property type="project" value="UniProtKB-KW"/>
</dbReference>
<dbReference type="AlphaFoldDB" id="A0A0F7UN34"/>
<name>A0A0F7UN34_NEOCL</name>
<keyword evidence="7" id="KW-0687">Ribonucleoprotein</keyword>
<evidence type="ECO:0000259" key="6">
    <source>
        <dbReference type="PROSITE" id="PS50102"/>
    </source>
</evidence>
<accession>A0A0F7UN34</accession>
<feature type="compositionally biased region" description="Low complexity" evidence="5">
    <location>
        <begin position="647"/>
        <end position="666"/>
    </location>
</feature>
<feature type="compositionally biased region" description="Basic and acidic residues" evidence="5">
    <location>
        <begin position="535"/>
        <end position="558"/>
    </location>
</feature>
<evidence type="ECO:0000313" key="7">
    <source>
        <dbReference type="EMBL" id="CEL69632.1"/>
    </source>
</evidence>
<dbReference type="Gene3D" id="3.30.70.330">
    <property type="match status" value="3"/>
</dbReference>
<dbReference type="Pfam" id="PF00076">
    <property type="entry name" value="RRM_1"/>
    <property type="match status" value="1"/>
</dbReference>
<keyword evidence="2 4" id="KW-0694">RNA-binding</keyword>
<feature type="region of interest" description="Disordered" evidence="5">
    <location>
        <begin position="631"/>
        <end position="729"/>
    </location>
</feature>
<feature type="compositionally biased region" description="Low complexity" evidence="5">
    <location>
        <begin position="686"/>
        <end position="707"/>
    </location>
</feature>
<dbReference type="GO" id="GO:0008380">
    <property type="term" value="P:RNA splicing"/>
    <property type="evidence" value="ECO:0007669"/>
    <property type="project" value="UniProtKB-KW"/>
</dbReference>
<feature type="domain" description="RRM" evidence="6">
    <location>
        <begin position="117"/>
        <end position="199"/>
    </location>
</feature>
<dbReference type="SMART" id="SM00360">
    <property type="entry name" value="RRM"/>
    <property type="match status" value="3"/>
</dbReference>
<evidence type="ECO:0000256" key="5">
    <source>
        <dbReference type="SAM" id="MobiDB-lite"/>
    </source>
</evidence>
<evidence type="ECO:0000256" key="2">
    <source>
        <dbReference type="ARBA" id="ARBA00022884"/>
    </source>
</evidence>
<reference evidence="7" key="1">
    <citation type="journal article" date="2015" name="PLoS ONE">
        <title>Comprehensive Evaluation of Toxoplasma gondii VEG and Neospora caninum LIV Genomes with Tachyzoite Stage Transcriptome and Proteome Defines Novel Transcript Features.</title>
        <authorList>
            <person name="Ramaprasad A."/>
            <person name="Mourier T."/>
            <person name="Naeem R."/>
            <person name="Malas T.B."/>
            <person name="Moussa E."/>
            <person name="Panigrahi A."/>
            <person name="Vermont S.J."/>
            <person name="Otto T.D."/>
            <person name="Wastling J."/>
            <person name="Pain A."/>
        </authorList>
    </citation>
    <scope>NUCLEOTIDE SEQUENCE</scope>
    <source>
        <strain evidence="7">Liverpool</strain>
    </source>
</reference>
<protein>
    <submittedName>
        <fullName evidence="7">U2 small nuclear ribonucleoprotein auxiliary factor U2AF, putative</fullName>
    </submittedName>
</protein>